<keyword evidence="8" id="KW-0812">Transmembrane</keyword>
<dbReference type="InterPro" id="IPR050121">
    <property type="entry name" value="Cytochrome_P450_monoxygenase"/>
</dbReference>
<evidence type="ECO:0000313" key="9">
    <source>
        <dbReference type="EMBL" id="PHH79279.1"/>
    </source>
</evidence>
<evidence type="ECO:0000256" key="5">
    <source>
        <dbReference type="ARBA" id="ARBA00023004"/>
    </source>
</evidence>
<dbReference type="GO" id="GO:0016705">
    <property type="term" value="F:oxidoreductase activity, acting on paired donors, with incorporation or reduction of molecular oxygen"/>
    <property type="evidence" value="ECO:0007669"/>
    <property type="project" value="InterPro"/>
</dbReference>
<keyword evidence="8" id="KW-0472">Membrane</keyword>
<keyword evidence="5 7" id="KW-0408">Iron</keyword>
<evidence type="ECO:0000313" key="10">
    <source>
        <dbReference type="Proteomes" id="UP000224854"/>
    </source>
</evidence>
<keyword evidence="8" id="KW-1133">Transmembrane helix</keyword>
<evidence type="ECO:0000256" key="4">
    <source>
        <dbReference type="ARBA" id="ARBA00022723"/>
    </source>
</evidence>
<reference evidence="9 10" key="1">
    <citation type="submission" date="2017-06" db="EMBL/GenBank/DDBJ databases">
        <title>Ant-infecting Ophiocordyceps genomes reveal a high diversity of potential behavioral manipulation genes and a possible major role for enterotoxins.</title>
        <authorList>
            <person name="De Bekker C."/>
            <person name="Evans H.C."/>
            <person name="Brachmann A."/>
            <person name="Hughes D.P."/>
        </authorList>
    </citation>
    <scope>NUCLEOTIDE SEQUENCE [LARGE SCALE GENOMIC DNA]</scope>
    <source>
        <strain evidence="9 10">1348a</strain>
    </source>
</reference>
<accession>A0A2C5XUC0</accession>
<protein>
    <recommendedName>
        <fullName evidence="11">Cytochrome P450</fullName>
    </recommendedName>
</protein>
<gene>
    <name evidence="9" type="ORF">CDD82_2493</name>
</gene>
<evidence type="ECO:0000256" key="1">
    <source>
        <dbReference type="ARBA" id="ARBA00001971"/>
    </source>
</evidence>
<dbReference type="Gene3D" id="1.10.630.10">
    <property type="entry name" value="Cytochrome P450"/>
    <property type="match status" value="1"/>
</dbReference>
<keyword evidence="6" id="KW-0503">Monooxygenase</keyword>
<dbReference type="GO" id="GO:0005506">
    <property type="term" value="F:iron ion binding"/>
    <property type="evidence" value="ECO:0007669"/>
    <property type="project" value="InterPro"/>
</dbReference>
<dbReference type="GO" id="GO:0004497">
    <property type="term" value="F:monooxygenase activity"/>
    <property type="evidence" value="ECO:0007669"/>
    <property type="project" value="UniProtKB-KW"/>
</dbReference>
<dbReference type="PRINTS" id="PR00465">
    <property type="entry name" value="EP450IV"/>
</dbReference>
<dbReference type="PANTHER" id="PTHR24305:SF166">
    <property type="entry name" value="CYTOCHROME P450 12A4, MITOCHONDRIAL-RELATED"/>
    <property type="match status" value="1"/>
</dbReference>
<dbReference type="Pfam" id="PF00067">
    <property type="entry name" value="p450"/>
    <property type="match status" value="1"/>
</dbReference>
<keyword evidence="3 7" id="KW-0349">Heme</keyword>
<dbReference type="AlphaFoldDB" id="A0A2C5XUC0"/>
<name>A0A2C5XUC0_9HYPO</name>
<evidence type="ECO:0000256" key="8">
    <source>
        <dbReference type="SAM" id="Phobius"/>
    </source>
</evidence>
<dbReference type="InterPro" id="IPR002403">
    <property type="entry name" value="Cyt_P450_E_grp-IV"/>
</dbReference>
<dbReference type="CDD" id="cd00302">
    <property type="entry name" value="cytochrome_P450"/>
    <property type="match status" value="1"/>
</dbReference>
<feature type="binding site" description="axial binding residue" evidence="7">
    <location>
        <position position="488"/>
    </location>
    <ligand>
        <name>heme</name>
        <dbReference type="ChEBI" id="CHEBI:30413"/>
    </ligand>
    <ligandPart>
        <name>Fe</name>
        <dbReference type="ChEBI" id="CHEBI:18248"/>
    </ligandPart>
</feature>
<evidence type="ECO:0008006" key="11">
    <source>
        <dbReference type="Google" id="ProtNLM"/>
    </source>
</evidence>
<dbReference type="Proteomes" id="UP000224854">
    <property type="component" value="Unassembled WGS sequence"/>
</dbReference>
<dbReference type="EMBL" id="NJEU01000191">
    <property type="protein sequence ID" value="PHH79279.1"/>
    <property type="molecule type" value="Genomic_DNA"/>
</dbReference>
<dbReference type="InterPro" id="IPR001128">
    <property type="entry name" value="Cyt_P450"/>
</dbReference>
<dbReference type="PANTHER" id="PTHR24305">
    <property type="entry name" value="CYTOCHROME P450"/>
    <property type="match status" value="1"/>
</dbReference>
<keyword evidence="4 7" id="KW-0479">Metal-binding</keyword>
<evidence type="ECO:0000256" key="6">
    <source>
        <dbReference type="ARBA" id="ARBA00023033"/>
    </source>
</evidence>
<keyword evidence="6" id="KW-0560">Oxidoreductase</keyword>
<dbReference type="OrthoDB" id="10029320at2759"/>
<feature type="transmembrane region" description="Helical" evidence="8">
    <location>
        <begin position="34"/>
        <end position="55"/>
    </location>
</feature>
<proteinExistence type="inferred from homology"/>
<dbReference type="PRINTS" id="PR00385">
    <property type="entry name" value="P450"/>
</dbReference>
<keyword evidence="10" id="KW-1185">Reference proteome</keyword>
<evidence type="ECO:0000256" key="7">
    <source>
        <dbReference type="PIRSR" id="PIRSR602403-1"/>
    </source>
</evidence>
<sequence>MAPKDKSLAGIVAATCLVLAAASLQHHASLLPYTKWLVAACFLLGLSSLVPPLLARLAACLRSYRAPSLRHMPQVPGHPLLGILPQMCNQGFYDATLTQMHHAAADHGASCSWIGTTPIVFVRHPEMIRQVLVDNGSRTTRLSDDGNGPFGILARVTGLTVATANGKNWSRLRRGFLRTYYTPAALKTSHHAMVRLAQKHVAAISHRSQRRNLYHAMEAFALDSVWHLGLGLDNASDHMADIGAVMARYGRLVGSPSHLWRHIVRSLCSGKPVTEPDHVEQSVGNEFDQVLNRILSQNVDLLRPGNPVGKDSLLQKTSRESGGTFNKPFTHDVMAQARQLLSLGHEASALLLMWAVYELSQQPQVVNRLRQEMVHYGCHSTAPDFDATRAMPYLDAVVAEILRLHPPISTTARLATQDIVLQPSRNRDAVLIPRGTLLFASIHLLHHDQQVWGPTANDFMPERWNGLLANRLENQCRYLPFLAGSRACPSSSFVVLQLKTMLTTLFAQVDIEIVDRPLIEKQIGGVVRPSVPVCFIARERSL</sequence>
<organism evidence="9 10">
    <name type="scientific">Ophiocordyceps australis</name>
    <dbReference type="NCBI Taxonomy" id="1399860"/>
    <lineage>
        <taxon>Eukaryota</taxon>
        <taxon>Fungi</taxon>
        <taxon>Dikarya</taxon>
        <taxon>Ascomycota</taxon>
        <taxon>Pezizomycotina</taxon>
        <taxon>Sordariomycetes</taxon>
        <taxon>Hypocreomycetidae</taxon>
        <taxon>Hypocreales</taxon>
        <taxon>Ophiocordycipitaceae</taxon>
        <taxon>Ophiocordyceps</taxon>
    </lineage>
</organism>
<comment type="similarity">
    <text evidence="2">Belongs to the cytochrome P450 family.</text>
</comment>
<comment type="cofactor">
    <cofactor evidence="1 7">
        <name>heme</name>
        <dbReference type="ChEBI" id="CHEBI:30413"/>
    </cofactor>
</comment>
<dbReference type="SUPFAM" id="SSF48264">
    <property type="entry name" value="Cytochrome P450"/>
    <property type="match status" value="1"/>
</dbReference>
<evidence type="ECO:0000256" key="3">
    <source>
        <dbReference type="ARBA" id="ARBA00022617"/>
    </source>
</evidence>
<comment type="caution">
    <text evidence="9">The sequence shown here is derived from an EMBL/GenBank/DDBJ whole genome shotgun (WGS) entry which is preliminary data.</text>
</comment>
<dbReference type="GO" id="GO:0020037">
    <property type="term" value="F:heme binding"/>
    <property type="evidence" value="ECO:0007669"/>
    <property type="project" value="InterPro"/>
</dbReference>
<evidence type="ECO:0000256" key="2">
    <source>
        <dbReference type="ARBA" id="ARBA00010617"/>
    </source>
</evidence>
<dbReference type="InterPro" id="IPR036396">
    <property type="entry name" value="Cyt_P450_sf"/>
</dbReference>